<organism evidence="2 3">
    <name type="scientific">Candidatus Magasanikbacteria bacterium CG10_big_fil_rev_8_21_14_0_10_38_6</name>
    <dbReference type="NCBI Taxonomy" id="1974647"/>
    <lineage>
        <taxon>Bacteria</taxon>
        <taxon>Candidatus Magasanikiibacteriota</taxon>
    </lineage>
</organism>
<protein>
    <recommendedName>
        <fullName evidence="4">Phage holin family protein</fullName>
    </recommendedName>
</protein>
<dbReference type="EMBL" id="PFBW01000221">
    <property type="protein sequence ID" value="PIR76925.1"/>
    <property type="molecule type" value="Genomic_DNA"/>
</dbReference>
<evidence type="ECO:0008006" key="4">
    <source>
        <dbReference type="Google" id="ProtNLM"/>
    </source>
</evidence>
<dbReference type="AlphaFoldDB" id="A0A2M6NZL8"/>
<feature type="transmembrane region" description="Helical" evidence="1">
    <location>
        <begin position="7"/>
        <end position="24"/>
    </location>
</feature>
<dbReference type="Proteomes" id="UP000228528">
    <property type="component" value="Unassembled WGS sequence"/>
</dbReference>
<sequence length="113" mass="12317">MILLLRWIINAGALLGIAYMFSGIEVQGFYAALITALILGLINAVVRPVILFLTLPLNVLTLGLLTFVINGLLFWFVSTVVKGFEVTGFWPAFWGAIAMSVVGIVTGWFLKKA</sequence>
<accession>A0A2M6NZL8</accession>
<evidence type="ECO:0000313" key="2">
    <source>
        <dbReference type="EMBL" id="PIR76925.1"/>
    </source>
</evidence>
<gene>
    <name evidence="2" type="ORF">COU30_05250</name>
</gene>
<feature type="transmembrane region" description="Helical" evidence="1">
    <location>
        <begin position="30"/>
        <end position="50"/>
    </location>
</feature>
<keyword evidence="1" id="KW-0812">Transmembrane</keyword>
<dbReference type="PANTHER" id="PTHR37309">
    <property type="entry name" value="SLR0284 PROTEIN"/>
    <property type="match status" value="1"/>
</dbReference>
<comment type="caution">
    <text evidence="2">The sequence shown here is derived from an EMBL/GenBank/DDBJ whole genome shotgun (WGS) entry which is preliminary data.</text>
</comment>
<keyword evidence="1" id="KW-1133">Transmembrane helix</keyword>
<feature type="transmembrane region" description="Helical" evidence="1">
    <location>
        <begin position="89"/>
        <end position="110"/>
    </location>
</feature>
<keyword evidence="1" id="KW-0472">Membrane</keyword>
<dbReference type="PANTHER" id="PTHR37309:SF1">
    <property type="entry name" value="SLR0284 PROTEIN"/>
    <property type="match status" value="1"/>
</dbReference>
<reference evidence="3" key="1">
    <citation type="submission" date="2017-09" db="EMBL/GenBank/DDBJ databases">
        <title>Depth-based differentiation of microbial function through sediment-hosted aquifers and enrichment of novel symbionts in the deep terrestrial subsurface.</title>
        <authorList>
            <person name="Probst A.J."/>
            <person name="Ladd B."/>
            <person name="Jarett J.K."/>
            <person name="Geller-Mcgrath D.E."/>
            <person name="Sieber C.M.K."/>
            <person name="Emerson J.B."/>
            <person name="Anantharaman K."/>
            <person name="Thomas B.C."/>
            <person name="Malmstrom R."/>
            <person name="Stieglmeier M."/>
            <person name="Klingl A."/>
            <person name="Woyke T."/>
            <person name="Ryan C.M."/>
            <person name="Banfield J.F."/>
        </authorList>
    </citation>
    <scope>NUCLEOTIDE SEQUENCE [LARGE SCALE GENOMIC DNA]</scope>
</reference>
<evidence type="ECO:0000256" key="1">
    <source>
        <dbReference type="SAM" id="Phobius"/>
    </source>
</evidence>
<feature type="transmembrane region" description="Helical" evidence="1">
    <location>
        <begin position="57"/>
        <end position="77"/>
    </location>
</feature>
<proteinExistence type="predicted"/>
<dbReference type="Pfam" id="PF04020">
    <property type="entry name" value="Phage_holin_4_2"/>
    <property type="match status" value="1"/>
</dbReference>
<dbReference type="InterPro" id="IPR007165">
    <property type="entry name" value="Phage_holin_4_2"/>
</dbReference>
<evidence type="ECO:0000313" key="3">
    <source>
        <dbReference type="Proteomes" id="UP000228528"/>
    </source>
</evidence>
<name>A0A2M6NZL8_9BACT</name>